<proteinExistence type="predicted"/>
<dbReference type="Proteomes" id="UP000886653">
    <property type="component" value="Unassembled WGS sequence"/>
</dbReference>
<protein>
    <recommendedName>
        <fullName evidence="4">RNase H type-1 domain-containing protein</fullName>
    </recommendedName>
</protein>
<feature type="region of interest" description="Disordered" evidence="1">
    <location>
        <begin position="88"/>
        <end position="129"/>
    </location>
</feature>
<dbReference type="AlphaFoldDB" id="A0A9P6T9A8"/>
<gene>
    <name evidence="2" type="ORF">CROQUDRAFT_187320</name>
</gene>
<evidence type="ECO:0000256" key="1">
    <source>
        <dbReference type="SAM" id="MobiDB-lite"/>
    </source>
</evidence>
<evidence type="ECO:0000313" key="3">
    <source>
        <dbReference type="Proteomes" id="UP000886653"/>
    </source>
</evidence>
<organism evidence="2 3">
    <name type="scientific">Cronartium quercuum f. sp. fusiforme G11</name>
    <dbReference type="NCBI Taxonomy" id="708437"/>
    <lineage>
        <taxon>Eukaryota</taxon>
        <taxon>Fungi</taxon>
        <taxon>Dikarya</taxon>
        <taxon>Basidiomycota</taxon>
        <taxon>Pucciniomycotina</taxon>
        <taxon>Pucciniomycetes</taxon>
        <taxon>Pucciniales</taxon>
        <taxon>Coleosporiaceae</taxon>
        <taxon>Cronartium</taxon>
    </lineage>
</organism>
<feature type="compositionally biased region" description="Polar residues" evidence="1">
    <location>
        <begin position="112"/>
        <end position="129"/>
    </location>
</feature>
<reference evidence="2" key="1">
    <citation type="submission" date="2013-11" db="EMBL/GenBank/DDBJ databases">
        <title>Genome sequence of the fusiform rust pathogen reveals effectors for host alternation and coevolution with pine.</title>
        <authorList>
            <consortium name="DOE Joint Genome Institute"/>
            <person name="Smith K."/>
            <person name="Pendleton A."/>
            <person name="Kubisiak T."/>
            <person name="Anderson C."/>
            <person name="Salamov A."/>
            <person name="Aerts A."/>
            <person name="Riley R."/>
            <person name="Clum A."/>
            <person name="Lindquist E."/>
            <person name="Ence D."/>
            <person name="Campbell M."/>
            <person name="Kronenberg Z."/>
            <person name="Feau N."/>
            <person name="Dhillon B."/>
            <person name="Hamelin R."/>
            <person name="Burleigh J."/>
            <person name="Smith J."/>
            <person name="Yandell M."/>
            <person name="Nelson C."/>
            <person name="Grigoriev I."/>
            <person name="Davis J."/>
        </authorList>
    </citation>
    <scope>NUCLEOTIDE SEQUENCE</scope>
    <source>
        <strain evidence="2">G11</strain>
    </source>
</reference>
<evidence type="ECO:0008006" key="4">
    <source>
        <dbReference type="Google" id="ProtNLM"/>
    </source>
</evidence>
<name>A0A9P6T9A8_9BASI</name>
<dbReference type="EMBL" id="MU167321">
    <property type="protein sequence ID" value="KAG0143364.1"/>
    <property type="molecule type" value="Genomic_DNA"/>
</dbReference>
<sequence length="165" mass="18629">MPAPGQSLIKFIKHQIRQQPDYATLGLFWTQAHEGIELNELADTVAGRAAKTEGRRTRVPMSLPSLHYSRPGKRQVSLPRTFLIIPQDLRPQPRKSPMRLTDWRKANRRRSPNSGRDTVRSTPTCTGSNNRLLSTVEGVASRKRWHTSFYTVANIGLSDRPSESG</sequence>
<dbReference type="OrthoDB" id="3265515at2759"/>
<evidence type="ECO:0000313" key="2">
    <source>
        <dbReference type="EMBL" id="KAG0143364.1"/>
    </source>
</evidence>
<comment type="caution">
    <text evidence="2">The sequence shown here is derived from an EMBL/GenBank/DDBJ whole genome shotgun (WGS) entry which is preliminary data.</text>
</comment>
<accession>A0A9P6T9A8</accession>
<keyword evidence="3" id="KW-1185">Reference proteome</keyword>